<dbReference type="OrthoDB" id="1046782at2759"/>
<dbReference type="InterPro" id="IPR017946">
    <property type="entry name" value="PLC-like_Pdiesterase_TIM-brl"/>
</dbReference>
<evidence type="ECO:0000259" key="1">
    <source>
        <dbReference type="SMART" id="SM00148"/>
    </source>
</evidence>
<dbReference type="PANTHER" id="PTHR13593">
    <property type="match status" value="1"/>
</dbReference>
<dbReference type="SUPFAM" id="SSF51695">
    <property type="entry name" value="PLC-like phosphodiesterases"/>
    <property type="match status" value="1"/>
</dbReference>
<feature type="domain" description="Phosphatidylinositol-specific phospholipase C X" evidence="1">
    <location>
        <begin position="40"/>
        <end position="211"/>
    </location>
</feature>
<evidence type="ECO:0000313" key="3">
    <source>
        <dbReference type="Proteomes" id="UP000494040"/>
    </source>
</evidence>
<dbReference type="Proteomes" id="UP000494040">
    <property type="component" value="Unassembled WGS sequence"/>
</dbReference>
<name>A0A8I6RX82_CIMLE</name>
<proteinExistence type="predicted"/>
<dbReference type="CDD" id="cd08616">
    <property type="entry name" value="PI-PLCXD1c"/>
    <property type="match status" value="1"/>
</dbReference>
<dbReference type="GeneID" id="106669217"/>
<evidence type="ECO:0000313" key="2">
    <source>
        <dbReference type="EnsemblMetazoa" id="XP_014254023.1"/>
    </source>
</evidence>
<dbReference type="KEGG" id="clec:106669217"/>
<dbReference type="EnsemblMetazoa" id="XM_014398537.2">
    <property type="protein sequence ID" value="XP_014254023.1"/>
    <property type="gene ID" value="LOC106669217"/>
</dbReference>
<dbReference type="RefSeq" id="XP_014254023.1">
    <property type="nucleotide sequence ID" value="XM_014398537.2"/>
</dbReference>
<sequence>MSIRNKRSKQENVIQPLTQLISYIEETTILSDWMSQLPAERFNIPLIYLAIPGSHNSLTYTIKKYAKFSPDVTFLFKKPIPVCIRPLIFRWCKTQDLSIRHQLENGIRYIDVRICTKQKSLDLFIAHGMYGGTVRPELEEINTFLNSHPKEVIIIDFQHFHSMDKDHHDRLIDIIKATFGSKICPVPPTSVESATLNYMHSNNYQVIIIYRSNTIICDIFWRGTQWPTFWPATMNPKDMINMCENAIRRRKSSSGLVSQGVLTAKATTIMCPTGSVRKSCAHKALIPMMEWLNHCYKDNLRVNVVIADFVNYHNNLLIKGVISLNYREQIPQLEIG</sequence>
<protein>
    <recommendedName>
        <fullName evidence="1">Phosphatidylinositol-specific phospholipase C X domain-containing protein</fullName>
    </recommendedName>
</protein>
<dbReference type="GO" id="GO:0008081">
    <property type="term" value="F:phosphoric diester hydrolase activity"/>
    <property type="evidence" value="ECO:0007669"/>
    <property type="project" value="InterPro"/>
</dbReference>
<dbReference type="InterPro" id="IPR000909">
    <property type="entry name" value="PLipase_C_PInositol-sp_X_dom"/>
</dbReference>
<organism evidence="2 3">
    <name type="scientific">Cimex lectularius</name>
    <name type="common">Bed bug</name>
    <name type="synonym">Acanthia lectularia</name>
    <dbReference type="NCBI Taxonomy" id="79782"/>
    <lineage>
        <taxon>Eukaryota</taxon>
        <taxon>Metazoa</taxon>
        <taxon>Ecdysozoa</taxon>
        <taxon>Arthropoda</taxon>
        <taxon>Hexapoda</taxon>
        <taxon>Insecta</taxon>
        <taxon>Pterygota</taxon>
        <taxon>Neoptera</taxon>
        <taxon>Paraneoptera</taxon>
        <taxon>Hemiptera</taxon>
        <taxon>Heteroptera</taxon>
        <taxon>Panheteroptera</taxon>
        <taxon>Cimicomorpha</taxon>
        <taxon>Cimicidae</taxon>
        <taxon>Cimex</taxon>
    </lineage>
</organism>
<dbReference type="OMA" id="ALPAMMH"/>
<reference evidence="2" key="1">
    <citation type="submission" date="2022-01" db="UniProtKB">
        <authorList>
            <consortium name="EnsemblMetazoa"/>
        </authorList>
    </citation>
    <scope>IDENTIFICATION</scope>
</reference>
<dbReference type="GO" id="GO:0006629">
    <property type="term" value="P:lipid metabolic process"/>
    <property type="evidence" value="ECO:0007669"/>
    <property type="project" value="InterPro"/>
</dbReference>
<dbReference type="Pfam" id="PF00388">
    <property type="entry name" value="PI-PLC-X"/>
    <property type="match status" value="1"/>
</dbReference>
<accession>A0A8I6RX82</accession>
<dbReference type="InterPro" id="IPR042158">
    <property type="entry name" value="PLCXD1/2/3"/>
</dbReference>
<dbReference type="AlphaFoldDB" id="A0A8I6RX82"/>
<keyword evidence="3" id="KW-1185">Reference proteome</keyword>
<dbReference type="Gene3D" id="3.20.20.190">
    <property type="entry name" value="Phosphatidylinositol (PI) phosphodiesterase"/>
    <property type="match status" value="1"/>
</dbReference>
<dbReference type="PANTHER" id="PTHR13593:SF113">
    <property type="entry name" value="SI:DKEY-266F7.9"/>
    <property type="match status" value="1"/>
</dbReference>
<dbReference type="InterPro" id="IPR051057">
    <property type="entry name" value="PI-PLC_domain"/>
</dbReference>
<dbReference type="PROSITE" id="PS50007">
    <property type="entry name" value="PIPLC_X_DOMAIN"/>
    <property type="match status" value="1"/>
</dbReference>
<dbReference type="SMART" id="SM00148">
    <property type="entry name" value="PLCXc"/>
    <property type="match status" value="1"/>
</dbReference>